<dbReference type="Proteomes" id="UP000256373">
    <property type="component" value="Unassembled WGS sequence"/>
</dbReference>
<gene>
    <name evidence="2" type="ORF">DSL64_15545</name>
</gene>
<dbReference type="Pfam" id="PF16286">
    <property type="entry name" value="DUF4932"/>
    <property type="match status" value="1"/>
</dbReference>
<dbReference type="EMBL" id="QNUL01000012">
    <property type="protein sequence ID" value="REA60093.1"/>
    <property type="molecule type" value="Genomic_DNA"/>
</dbReference>
<protein>
    <recommendedName>
        <fullName evidence="4">DUF4932 domain-containing protein</fullName>
    </recommendedName>
</protein>
<evidence type="ECO:0000256" key="1">
    <source>
        <dbReference type="SAM" id="SignalP"/>
    </source>
</evidence>
<evidence type="ECO:0000313" key="3">
    <source>
        <dbReference type="Proteomes" id="UP000256373"/>
    </source>
</evidence>
<keyword evidence="3" id="KW-1185">Reference proteome</keyword>
<organism evidence="2 3">
    <name type="scientific">Dyadobacter luteus</name>
    <dbReference type="NCBI Taxonomy" id="2259619"/>
    <lineage>
        <taxon>Bacteria</taxon>
        <taxon>Pseudomonadati</taxon>
        <taxon>Bacteroidota</taxon>
        <taxon>Cytophagia</taxon>
        <taxon>Cytophagales</taxon>
        <taxon>Spirosomataceae</taxon>
        <taxon>Dyadobacter</taxon>
    </lineage>
</organism>
<sequence length="381" mass="43729">MFRSACLYLLVICCSPSFSATFSLAQMQEDKRIQVQVNTNVELLGFVYFLGYEGRQSETDLNYSAKTRARYAYGLDLYQRYKKFENSKNLSLAIGFAEHIWLDYFIALLLQLEDFPNAKLNDSIPLSYYVRFSPQKDSLQARKNADTFITAMNELYQEVDFSTYLHQSKPLYQNAVVQVNAGLPDSRFITQMEAFYQGHFDSYVLIPSLTIPASMGFGINYNTKLKSHAVHVFGTFSPPSFRGSVKPDMGFSNKQHLLELSTHEFGHSFVNPAVNALPLELINKTRRLYEPIREAMSNQAYTKWESCLSEHFVRAGEVIIGRNLGNIEDAERLKDHYIKGRQFIYLPILIAELEKYNVKRDVPYPQAVCKAMLSLDKYGSK</sequence>
<keyword evidence="1" id="KW-0732">Signal</keyword>
<feature type="signal peptide" evidence="1">
    <location>
        <begin position="1"/>
        <end position="19"/>
    </location>
</feature>
<evidence type="ECO:0000313" key="2">
    <source>
        <dbReference type="EMBL" id="REA60093.1"/>
    </source>
</evidence>
<comment type="caution">
    <text evidence="2">The sequence shown here is derived from an EMBL/GenBank/DDBJ whole genome shotgun (WGS) entry which is preliminary data.</text>
</comment>
<feature type="chain" id="PRO_5017747045" description="DUF4932 domain-containing protein" evidence="1">
    <location>
        <begin position="20"/>
        <end position="381"/>
    </location>
</feature>
<proteinExistence type="predicted"/>
<dbReference type="AlphaFoldDB" id="A0A3D8Y9F5"/>
<name>A0A3D8Y9F5_9BACT</name>
<dbReference type="InterPro" id="IPR032560">
    <property type="entry name" value="DUF4932"/>
</dbReference>
<evidence type="ECO:0008006" key="4">
    <source>
        <dbReference type="Google" id="ProtNLM"/>
    </source>
</evidence>
<accession>A0A3D8Y9F5</accession>
<reference evidence="2 3" key="1">
    <citation type="submission" date="2018-07" db="EMBL/GenBank/DDBJ databases">
        <title>Dyadobacter roseus sp. nov., isolated from rose rhizosphere soil.</title>
        <authorList>
            <person name="Chen L."/>
        </authorList>
    </citation>
    <scope>NUCLEOTIDE SEQUENCE [LARGE SCALE GENOMIC DNA]</scope>
    <source>
        <strain evidence="2 3">RS19</strain>
    </source>
</reference>